<feature type="compositionally biased region" description="Basic and acidic residues" evidence="1">
    <location>
        <begin position="318"/>
        <end position="329"/>
    </location>
</feature>
<protein>
    <recommendedName>
        <fullName evidence="2">hAT-like transposase RNase-H fold domain-containing protein</fullName>
    </recommendedName>
</protein>
<evidence type="ECO:0000259" key="2">
    <source>
        <dbReference type="Pfam" id="PF14372"/>
    </source>
</evidence>
<dbReference type="OrthoDB" id="694703at2759"/>
<reference evidence="4" key="1">
    <citation type="journal article" date="2019" name="Nat. Commun.">
        <title>The genome of broomcorn millet.</title>
        <authorList>
            <person name="Zou C."/>
            <person name="Miki D."/>
            <person name="Li D."/>
            <person name="Tang Q."/>
            <person name="Xiao L."/>
            <person name="Rajput S."/>
            <person name="Deng P."/>
            <person name="Jia W."/>
            <person name="Huang R."/>
            <person name="Zhang M."/>
            <person name="Sun Y."/>
            <person name="Hu J."/>
            <person name="Fu X."/>
            <person name="Schnable P.S."/>
            <person name="Li F."/>
            <person name="Zhang H."/>
            <person name="Feng B."/>
            <person name="Zhu X."/>
            <person name="Liu R."/>
            <person name="Schnable J.C."/>
            <person name="Zhu J.-K."/>
            <person name="Zhang H."/>
        </authorList>
    </citation>
    <scope>NUCLEOTIDE SEQUENCE [LARGE SCALE GENOMIC DNA]</scope>
</reference>
<organism evidence="3 4">
    <name type="scientific">Panicum miliaceum</name>
    <name type="common">Proso millet</name>
    <name type="synonym">Broomcorn millet</name>
    <dbReference type="NCBI Taxonomy" id="4540"/>
    <lineage>
        <taxon>Eukaryota</taxon>
        <taxon>Viridiplantae</taxon>
        <taxon>Streptophyta</taxon>
        <taxon>Embryophyta</taxon>
        <taxon>Tracheophyta</taxon>
        <taxon>Spermatophyta</taxon>
        <taxon>Magnoliopsida</taxon>
        <taxon>Liliopsida</taxon>
        <taxon>Poales</taxon>
        <taxon>Poaceae</taxon>
        <taxon>PACMAD clade</taxon>
        <taxon>Panicoideae</taxon>
        <taxon>Panicodae</taxon>
        <taxon>Paniceae</taxon>
        <taxon>Panicinae</taxon>
        <taxon>Panicum</taxon>
        <taxon>Panicum sect. Panicum</taxon>
    </lineage>
</organism>
<comment type="caution">
    <text evidence="3">The sequence shown here is derived from an EMBL/GenBank/DDBJ whole genome shotgun (WGS) entry which is preliminary data.</text>
</comment>
<keyword evidence="4" id="KW-1185">Reference proteome</keyword>
<feature type="domain" description="hAT-like transposase RNase-H fold" evidence="2">
    <location>
        <begin position="3"/>
        <end position="56"/>
    </location>
</feature>
<dbReference type="AlphaFoldDB" id="A0A3L6PDK3"/>
<evidence type="ECO:0000256" key="1">
    <source>
        <dbReference type="SAM" id="MobiDB-lite"/>
    </source>
</evidence>
<proteinExistence type="predicted"/>
<accession>A0A3L6PDK3</accession>
<dbReference type="PANTHER" id="PTHR23272:SF187">
    <property type="entry name" value="AC9 TRANSPOSASE-RELATED"/>
    <property type="match status" value="1"/>
</dbReference>
<dbReference type="GO" id="GO:0003677">
    <property type="term" value="F:DNA binding"/>
    <property type="evidence" value="ECO:0007669"/>
    <property type="project" value="InterPro"/>
</dbReference>
<dbReference type="Pfam" id="PF14372">
    <property type="entry name" value="hAT-like_RNase-H"/>
    <property type="match status" value="1"/>
</dbReference>
<name>A0A3L6PDK3_PANMI</name>
<sequence>MACYSASGHPHIEKMSRLMKEKFNKYWTDVHGFIAVAVVLDPRFKLHMLKASFASEADGVRNFLYQLVLDYQKAAEDVATLAGGTSTSEAVEGSGEDDELFSILIVICLHNLLPHGVPSGIKDPQESGTEKEFAPPINSGSGQGLNSIAILKCSPCLALRIHRSGHPPMRPPFACPALRSTTGSSLVRSFIHSIMGQGLGVSASAHNDTGQIKDICICRVCTRHPPRREKHVHARDPRIAHTQGMMCALKKRSWEQWVGDRYGGGRVAMGAGEVGRRWARADPGALVHDCGAGAIDWTAVADRFDRWTRPRPPGALVKRKEGLGGRTDG</sequence>
<dbReference type="EMBL" id="PQIB02000018">
    <property type="protein sequence ID" value="RLM55647.1"/>
    <property type="molecule type" value="Genomic_DNA"/>
</dbReference>
<feature type="region of interest" description="Disordered" evidence="1">
    <location>
        <begin position="310"/>
        <end position="329"/>
    </location>
</feature>
<dbReference type="InterPro" id="IPR025525">
    <property type="entry name" value="hAT-like_transposase_RNase-H"/>
</dbReference>
<evidence type="ECO:0000313" key="4">
    <source>
        <dbReference type="Proteomes" id="UP000275267"/>
    </source>
</evidence>
<evidence type="ECO:0000313" key="3">
    <source>
        <dbReference type="EMBL" id="RLM55647.1"/>
    </source>
</evidence>
<dbReference type="PANTHER" id="PTHR23272">
    <property type="entry name" value="BED FINGER-RELATED"/>
    <property type="match status" value="1"/>
</dbReference>
<dbReference type="Proteomes" id="UP000275267">
    <property type="component" value="Unassembled WGS sequence"/>
</dbReference>
<gene>
    <name evidence="3" type="ORF">C2845_PM10G09700</name>
</gene>